<evidence type="ECO:0000256" key="3">
    <source>
        <dbReference type="ARBA" id="ARBA00022771"/>
    </source>
</evidence>
<dbReference type="InterPro" id="IPR013955">
    <property type="entry name" value="Rep_factor-A_C"/>
</dbReference>
<evidence type="ECO:0000256" key="4">
    <source>
        <dbReference type="ARBA" id="ARBA00022833"/>
    </source>
</evidence>
<keyword evidence="3" id="KW-0863">Zinc-finger</keyword>
<dbReference type="SUPFAM" id="SSF50249">
    <property type="entry name" value="Nucleic acid-binding proteins"/>
    <property type="match status" value="1"/>
</dbReference>
<evidence type="ECO:0000256" key="1">
    <source>
        <dbReference type="ARBA" id="ARBA00005690"/>
    </source>
</evidence>
<dbReference type="Gene3D" id="2.40.50.140">
    <property type="entry name" value="Nucleic acid-binding proteins"/>
    <property type="match status" value="1"/>
</dbReference>
<organism evidence="8 9">
    <name type="scientific">Stylosanthes scabra</name>
    <dbReference type="NCBI Taxonomy" id="79078"/>
    <lineage>
        <taxon>Eukaryota</taxon>
        <taxon>Viridiplantae</taxon>
        <taxon>Streptophyta</taxon>
        <taxon>Embryophyta</taxon>
        <taxon>Tracheophyta</taxon>
        <taxon>Spermatophyta</taxon>
        <taxon>Magnoliopsida</taxon>
        <taxon>eudicotyledons</taxon>
        <taxon>Gunneridae</taxon>
        <taxon>Pentapetalae</taxon>
        <taxon>rosids</taxon>
        <taxon>fabids</taxon>
        <taxon>Fabales</taxon>
        <taxon>Fabaceae</taxon>
        <taxon>Papilionoideae</taxon>
        <taxon>50 kb inversion clade</taxon>
        <taxon>dalbergioids sensu lato</taxon>
        <taxon>Dalbergieae</taxon>
        <taxon>Pterocarpus clade</taxon>
        <taxon>Stylosanthes</taxon>
    </lineage>
</organism>
<protein>
    <recommendedName>
        <fullName evidence="7">Replication factor A C-terminal domain-containing protein</fullName>
    </recommendedName>
</protein>
<comment type="caution">
    <text evidence="8">The sequence shown here is derived from an EMBL/GenBank/DDBJ whole genome shotgun (WGS) entry which is preliminary data.</text>
</comment>
<keyword evidence="2" id="KW-0479">Metal-binding</keyword>
<reference evidence="8 9" key="1">
    <citation type="journal article" date="2023" name="Plants (Basel)">
        <title>Bridging the Gap: Combining Genomics and Transcriptomics Approaches to Understand Stylosanthes scabra, an Orphan Legume from the Brazilian Caatinga.</title>
        <authorList>
            <person name="Ferreira-Neto J.R.C."/>
            <person name="da Silva M.D."/>
            <person name="Binneck E."/>
            <person name="de Melo N.F."/>
            <person name="da Silva R.H."/>
            <person name="de Melo A.L.T.M."/>
            <person name="Pandolfi V."/>
            <person name="Bustamante F.O."/>
            <person name="Brasileiro-Vidal A.C."/>
            <person name="Benko-Iseppon A.M."/>
        </authorList>
    </citation>
    <scope>NUCLEOTIDE SEQUENCE [LARGE SCALE GENOMIC DNA]</scope>
    <source>
        <tissue evidence="8">Leaves</tissue>
    </source>
</reference>
<feature type="compositionally biased region" description="Basic residues" evidence="6">
    <location>
        <begin position="180"/>
        <end position="189"/>
    </location>
</feature>
<dbReference type="PANTHER" id="PTHR47165:SF4">
    <property type="entry name" value="OS03G0429900 PROTEIN"/>
    <property type="match status" value="1"/>
</dbReference>
<evidence type="ECO:0000259" key="7">
    <source>
        <dbReference type="Pfam" id="PF08646"/>
    </source>
</evidence>
<dbReference type="CDD" id="cd04476">
    <property type="entry name" value="RPA1_DBD_C"/>
    <property type="match status" value="1"/>
</dbReference>
<evidence type="ECO:0000256" key="5">
    <source>
        <dbReference type="ARBA" id="ARBA00023125"/>
    </source>
</evidence>
<dbReference type="InterPro" id="IPR012340">
    <property type="entry name" value="NA-bd_OB-fold"/>
</dbReference>
<dbReference type="EMBL" id="JASCZI010181277">
    <property type="protein sequence ID" value="MED6180761.1"/>
    <property type="molecule type" value="Genomic_DNA"/>
</dbReference>
<dbReference type="Pfam" id="PF08646">
    <property type="entry name" value="Rep_fac-A_C"/>
    <property type="match status" value="1"/>
</dbReference>
<dbReference type="Proteomes" id="UP001341840">
    <property type="component" value="Unassembled WGS sequence"/>
</dbReference>
<dbReference type="InterPro" id="IPR047192">
    <property type="entry name" value="Euk_RPA1_DBD_C"/>
</dbReference>
<feature type="domain" description="Replication factor A C-terminal" evidence="7">
    <location>
        <begin position="7"/>
        <end position="117"/>
    </location>
</feature>
<feature type="region of interest" description="Disordered" evidence="6">
    <location>
        <begin position="127"/>
        <end position="151"/>
    </location>
</feature>
<evidence type="ECO:0000313" key="8">
    <source>
        <dbReference type="EMBL" id="MED6180761.1"/>
    </source>
</evidence>
<dbReference type="PANTHER" id="PTHR47165">
    <property type="entry name" value="OS03G0429900 PROTEIN"/>
    <property type="match status" value="1"/>
</dbReference>
<gene>
    <name evidence="8" type="ORF">PIB30_013389</name>
</gene>
<keyword evidence="5" id="KW-0238">DNA-binding</keyword>
<name>A0ABU6W7I0_9FABA</name>
<comment type="similarity">
    <text evidence="1">Belongs to the replication factor A protein 1 family.</text>
</comment>
<keyword evidence="4" id="KW-0862">Zinc</keyword>
<evidence type="ECO:0000313" key="9">
    <source>
        <dbReference type="Proteomes" id="UP001341840"/>
    </source>
</evidence>
<accession>A0ABU6W7I0</accession>
<feature type="region of interest" description="Disordered" evidence="6">
    <location>
        <begin position="174"/>
        <end position="197"/>
    </location>
</feature>
<proteinExistence type="inferred from homology"/>
<evidence type="ECO:0000256" key="2">
    <source>
        <dbReference type="ARBA" id="ARBA00022723"/>
    </source>
</evidence>
<feature type="compositionally biased region" description="Polar residues" evidence="6">
    <location>
        <begin position="142"/>
        <end position="151"/>
    </location>
</feature>
<keyword evidence="9" id="KW-1185">Reference proteome</keyword>
<evidence type="ECO:0000256" key="6">
    <source>
        <dbReference type="SAM" id="MobiDB-lite"/>
    </source>
</evidence>
<feature type="compositionally biased region" description="Basic and acidic residues" evidence="6">
    <location>
        <begin position="130"/>
        <end position="141"/>
    </location>
</feature>
<sequence>MNSGKTSWCYKGCIKCPKKVEPKENNMWECTRCNKITSGYTYRYKVEIVAYDDTATITLLLWDNEVADLVGIKAQTLKESMEGDKEGYPSVLDELFEKRLLFKIKVQSENISGEDAVFRVMKICDDEDNKSENNPDDHLDRSVTSTKGKTPTRLSVDVDGIVTRGKKIAYDEGQLSTNKFSRKMPKKAKTQNLDADE</sequence>